<dbReference type="InterPro" id="IPR013083">
    <property type="entry name" value="Znf_RING/FYVE/PHD"/>
</dbReference>
<dbReference type="PROSITE" id="PS00518">
    <property type="entry name" value="ZF_RING_1"/>
    <property type="match status" value="1"/>
</dbReference>
<dbReference type="SUPFAM" id="SSF57850">
    <property type="entry name" value="RING/U-box"/>
    <property type="match status" value="3"/>
</dbReference>
<dbReference type="SMART" id="SM00591">
    <property type="entry name" value="RWD"/>
    <property type="match status" value="1"/>
</dbReference>
<dbReference type="Proteomes" id="UP001159427">
    <property type="component" value="Unassembled WGS sequence"/>
</dbReference>
<dbReference type="InterPro" id="IPR044066">
    <property type="entry name" value="TRIAD_supradom"/>
</dbReference>
<dbReference type="InterPro" id="IPR002867">
    <property type="entry name" value="IBR_dom"/>
</dbReference>
<evidence type="ECO:0000256" key="6">
    <source>
        <dbReference type="ARBA" id="ARBA00022737"/>
    </source>
</evidence>
<name>A0ABN8LWV1_9CNID</name>
<evidence type="ECO:0000256" key="1">
    <source>
        <dbReference type="ARBA" id="ARBA00001798"/>
    </source>
</evidence>
<dbReference type="EMBL" id="CALNXI010000194">
    <property type="protein sequence ID" value="CAH3021775.1"/>
    <property type="molecule type" value="Genomic_DNA"/>
</dbReference>
<evidence type="ECO:0000313" key="16">
    <source>
        <dbReference type="Proteomes" id="UP001159427"/>
    </source>
</evidence>
<proteinExistence type="inferred from homology"/>
<evidence type="ECO:0000256" key="11">
    <source>
        <dbReference type="PROSITE-ProRule" id="PRU00175"/>
    </source>
</evidence>
<sequence>MADDEGQEDELLALASIYDERIFIQSSEEKGGQLNIFLDLPKPFQLKIQSRYLPKELKKRKNRTNDQGASNDDQDVLEVQYLPPIVLNFRFPKDYPSRSPPLFTLSCKWLTVFQLSKLCKYLDEIWSENGIGEVVMFRWLQFLLDETLTTLNLKSPFPLRFRRAHGKGNARRKADQRAFQDVASCYNLVNVIVEYDKEESKRVFSSSYFTCNVCFGEKPGSLCMEFHDCSHVFCVDCMADYFKVQIEDGAVQALNCPWEKCESQALPSQVKEIVSPELFAKYDRFLLQHSLDGMSDIVYCPRPSCQTAVMLESESSMGICTSCSFAFCAFCKHAYHGVSPCRIKSDDIKKLHDEYTTASSEEREFLEKRFGKRRLQQMVDEVVSEKWIFSNAKQCPSCSASIQKIDGCNKMTCIKCRSYFCWLCMSTLSRSNPYQHFNSLNSSCFNKLFEGIDEDDGDDDDDDDEWWNV</sequence>
<keyword evidence="5" id="KW-0479">Metal-binding</keyword>
<evidence type="ECO:0000256" key="3">
    <source>
        <dbReference type="ARBA" id="ARBA00012251"/>
    </source>
</evidence>
<comment type="catalytic activity">
    <reaction evidence="1">
        <text>[E2 ubiquitin-conjugating enzyme]-S-ubiquitinyl-L-cysteine + [acceptor protein]-L-lysine = [E2 ubiquitin-conjugating enzyme]-L-cysteine + [acceptor protein]-N(6)-ubiquitinyl-L-lysine.</text>
        <dbReference type="EC" id="2.3.2.31"/>
    </reaction>
</comment>
<comment type="pathway">
    <text evidence="2">Protein modification; protein ubiquitination.</text>
</comment>
<keyword evidence="4" id="KW-0808">Transferase</keyword>
<keyword evidence="7 11" id="KW-0863">Zinc-finger</keyword>
<feature type="domain" description="RWD" evidence="13">
    <location>
        <begin position="9"/>
        <end position="150"/>
    </location>
</feature>
<comment type="caution">
    <text evidence="15">The sequence shown here is derived from an EMBL/GenBank/DDBJ whole genome shotgun (WGS) entry which is preliminary data.</text>
</comment>
<dbReference type="InterPro" id="IPR017907">
    <property type="entry name" value="Znf_RING_CS"/>
</dbReference>
<organism evidence="15 16">
    <name type="scientific">Porites evermanni</name>
    <dbReference type="NCBI Taxonomy" id="104178"/>
    <lineage>
        <taxon>Eukaryota</taxon>
        <taxon>Metazoa</taxon>
        <taxon>Cnidaria</taxon>
        <taxon>Anthozoa</taxon>
        <taxon>Hexacorallia</taxon>
        <taxon>Scleractinia</taxon>
        <taxon>Fungiina</taxon>
        <taxon>Poritidae</taxon>
        <taxon>Porites</taxon>
    </lineage>
</organism>
<dbReference type="CDD" id="cd20354">
    <property type="entry name" value="Rcat_RBR_RNF14"/>
    <property type="match status" value="1"/>
</dbReference>
<evidence type="ECO:0000259" key="14">
    <source>
        <dbReference type="PROSITE" id="PS51873"/>
    </source>
</evidence>
<dbReference type="PROSITE" id="PS50908">
    <property type="entry name" value="RWD"/>
    <property type="match status" value="1"/>
</dbReference>
<feature type="domain" description="RING-type" evidence="14">
    <location>
        <begin position="207"/>
        <end position="448"/>
    </location>
</feature>
<dbReference type="Gene3D" id="2.20.25.20">
    <property type="match status" value="1"/>
</dbReference>
<dbReference type="CDD" id="cd16628">
    <property type="entry name" value="RING-HC_RBR_RNF14"/>
    <property type="match status" value="1"/>
</dbReference>
<dbReference type="InterPro" id="IPR031127">
    <property type="entry name" value="E3_UB_ligase_RBR"/>
</dbReference>
<evidence type="ECO:0000256" key="4">
    <source>
        <dbReference type="ARBA" id="ARBA00022679"/>
    </source>
</evidence>
<evidence type="ECO:0000256" key="2">
    <source>
        <dbReference type="ARBA" id="ARBA00004906"/>
    </source>
</evidence>
<protein>
    <recommendedName>
        <fullName evidence="3">RBR-type E3 ubiquitin transferase</fullName>
        <ecNumber evidence="3">2.3.2.31</ecNumber>
    </recommendedName>
</protein>
<dbReference type="PROSITE" id="PS50089">
    <property type="entry name" value="ZF_RING_2"/>
    <property type="match status" value="1"/>
</dbReference>
<dbReference type="Pfam" id="PF22191">
    <property type="entry name" value="IBR_1"/>
    <property type="match status" value="1"/>
</dbReference>
<gene>
    <name evidence="15" type="ORF">PEVE_00012715</name>
</gene>
<dbReference type="Gene3D" id="1.20.120.1750">
    <property type="match status" value="1"/>
</dbReference>
<dbReference type="Pfam" id="PF01485">
    <property type="entry name" value="IBR"/>
    <property type="match status" value="1"/>
</dbReference>
<keyword evidence="8" id="KW-0833">Ubl conjugation pathway</keyword>
<evidence type="ECO:0000256" key="9">
    <source>
        <dbReference type="ARBA" id="ARBA00022833"/>
    </source>
</evidence>
<dbReference type="Gene3D" id="3.10.110.10">
    <property type="entry name" value="Ubiquitin Conjugating Enzyme"/>
    <property type="match status" value="1"/>
</dbReference>
<dbReference type="Gene3D" id="3.30.40.10">
    <property type="entry name" value="Zinc/RING finger domain, C3HC4 (zinc finger)"/>
    <property type="match status" value="1"/>
</dbReference>
<evidence type="ECO:0000256" key="7">
    <source>
        <dbReference type="ARBA" id="ARBA00022771"/>
    </source>
</evidence>
<keyword evidence="16" id="KW-1185">Reference proteome</keyword>
<dbReference type="EC" id="2.3.2.31" evidence="3"/>
<comment type="similarity">
    <text evidence="10">Belongs to the RBR family. RNF14 subfamily.</text>
</comment>
<keyword evidence="6" id="KW-0677">Repeat</keyword>
<dbReference type="CDD" id="cd23820">
    <property type="entry name" value="RWD_RNF14"/>
    <property type="match status" value="1"/>
</dbReference>
<feature type="domain" description="RING-type" evidence="12">
    <location>
        <begin position="211"/>
        <end position="260"/>
    </location>
</feature>
<evidence type="ECO:0000256" key="5">
    <source>
        <dbReference type="ARBA" id="ARBA00022723"/>
    </source>
</evidence>
<dbReference type="InterPro" id="IPR001841">
    <property type="entry name" value="Znf_RING"/>
</dbReference>
<dbReference type="PANTHER" id="PTHR11685">
    <property type="entry name" value="RBR FAMILY RING FINGER AND IBR DOMAIN-CONTAINING"/>
    <property type="match status" value="1"/>
</dbReference>
<accession>A0ABN8LWV1</accession>
<dbReference type="InterPro" id="IPR016135">
    <property type="entry name" value="UBQ-conjugating_enzyme/RWD"/>
</dbReference>
<dbReference type="InterPro" id="IPR031128">
    <property type="entry name" value="RNF14_RING-HC_Zfn"/>
</dbReference>
<evidence type="ECO:0000313" key="15">
    <source>
        <dbReference type="EMBL" id="CAH3021775.1"/>
    </source>
</evidence>
<evidence type="ECO:0000259" key="12">
    <source>
        <dbReference type="PROSITE" id="PS50089"/>
    </source>
</evidence>
<evidence type="ECO:0000259" key="13">
    <source>
        <dbReference type="PROSITE" id="PS50908"/>
    </source>
</evidence>
<keyword evidence="9" id="KW-0862">Zinc</keyword>
<reference evidence="15 16" key="1">
    <citation type="submission" date="2022-05" db="EMBL/GenBank/DDBJ databases">
        <authorList>
            <consortium name="Genoscope - CEA"/>
            <person name="William W."/>
        </authorList>
    </citation>
    <scope>NUCLEOTIDE SEQUENCE [LARGE SCALE GENOMIC DNA]</scope>
</reference>
<dbReference type="Pfam" id="PF05773">
    <property type="entry name" value="RWD"/>
    <property type="match status" value="1"/>
</dbReference>
<dbReference type="PROSITE" id="PS51873">
    <property type="entry name" value="TRIAD"/>
    <property type="match status" value="1"/>
</dbReference>
<evidence type="ECO:0000256" key="8">
    <source>
        <dbReference type="ARBA" id="ARBA00022786"/>
    </source>
</evidence>
<dbReference type="CDD" id="cd20341">
    <property type="entry name" value="BRcat_RBR_RNF14"/>
    <property type="match status" value="1"/>
</dbReference>
<dbReference type="SMART" id="SM00647">
    <property type="entry name" value="IBR"/>
    <property type="match status" value="2"/>
</dbReference>
<dbReference type="SUPFAM" id="SSF54495">
    <property type="entry name" value="UBC-like"/>
    <property type="match status" value="1"/>
</dbReference>
<dbReference type="InterPro" id="IPR006575">
    <property type="entry name" value="RWD_dom"/>
</dbReference>
<dbReference type="InterPro" id="IPR047548">
    <property type="entry name" value="Rcat_RBR_RNF14"/>
</dbReference>
<evidence type="ECO:0000256" key="10">
    <source>
        <dbReference type="ARBA" id="ARBA00044508"/>
    </source>
</evidence>